<comment type="caution">
    <text evidence="4">The sequence shown here is derived from an EMBL/GenBank/DDBJ whole genome shotgun (WGS) entry which is preliminary data.</text>
</comment>
<dbReference type="InterPro" id="IPR000045">
    <property type="entry name" value="Prepilin_IV_endopep_pep"/>
</dbReference>
<comment type="similarity">
    <text evidence="1">Belongs to the peptidase A24 family.</text>
</comment>
<protein>
    <submittedName>
        <fullName evidence="4">Prepilin peptidase</fullName>
        <ecNumber evidence="4">3.4.23.43</ecNumber>
    </submittedName>
</protein>
<dbReference type="GO" id="GO:0004190">
    <property type="term" value="F:aspartic-type endopeptidase activity"/>
    <property type="evidence" value="ECO:0007669"/>
    <property type="project" value="UniProtKB-EC"/>
</dbReference>
<dbReference type="GO" id="GO:0016020">
    <property type="term" value="C:membrane"/>
    <property type="evidence" value="ECO:0007669"/>
    <property type="project" value="InterPro"/>
</dbReference>
<gene>
    <name evidence="4" type="ORF">L8U60_01325</name>
</gene>
<keyword evidence="2" id="KW-0812">Transmembrane</keyword>
<keyword evidence="2" id="KW-0472">Membrane</keyword>
<dbReference type="Pfam" id="PF01478">
    <property type="entry name" value="Peptidase_A24"/>
    <property type="match status" value="1"/>
</dbReference>
<evidence type="ECO:0000256" key="1">
    <source>
        <dbReference type="RuleBase" id="RU003793"/>
    </source>
</evidence>
<dbReference type="PRINTS" id="PR00864">
    <property type="entry name" value="PREPILNPTASE"/>
</dbReference>
<dbReference type="Gene3D" id="1.20.120.1220">
    <property type="match status" value="1"/>
</dbReference>
<name>A0A9X3LUN8_9CORY</name>
<feature type="transmembrane region" description="Helical" evidence="2">
    <location>
        <begin position="18"/>
        <end position="37"/>
    </location>
</feature>
<dbReference type="AlphaFoldDB" id="A0A9X3LUN8"/>
<sequence length="167" mass="16779">MFGGNATYIHLAAHAHPAALAVAALLALAWSVALVIVDLRQQRLPNALTLPAGVIAVALCFFFPTGWWGLLWPGLYVLTAVAVPVGTAESSAALSVSPGIGGGDIKLALPLGVAVALAGGLAGVLGVMLLSSMITALALLLTRKPGMAHGPSMIVAAWIVAITCALT</sequence>
<reference evidence="4" key="1">
    <citation type="submission" date="2022-02" db="EMBL/GenBank/DDBJ databases">
        <title>Corynebacterium sp. from urogenital microbiome.</title>
        <authorList>
            <person name="Cappelli E.A."/>
            <person name="Ribeiro T.G."/>
            <person name="Peixe L."/>
        </authorList>
    </citation>
    <scope>NUCLEOTIDE SEQUENCE</scope>
    <source>
        <strain evidence="4">C8Ua_172</strain>
    </source>
</reference>
<dbReference type="RefSeq" id="WP_269964580.1">
    <property type="nucleotide sequence ID" value="NZ_JAKMUS010000001.1"/>
</dbReference>
<keyword evidence="4" id="KW-0378">Hydrolase</keyword>
<evidence type="ECO:0000259" key="3">
    <source>
        <dbReference type="Pfam" id="PF01478"/>
    </source>
</evidence>
<dbReference type="Proteomes" id="UP001146468">
    <property type="component" value="Unassembled WGS sequence"/>
</dbReference>
<feature type="transmembrane region" description="Helical" evidence="2">
    <location>
        <begin position="108"/>
        <end position="141"/>
    </location>
</feature>
<proteinExistence type="inferred from homology"/>
<accession>A0A9X3LUN8</accession>
<feature type="domain" description="Prepilin type IV endopeptidase peptidase" evidence="3">
    <location>
        <begin position="26"/>
        <end position="137"/>
    </location>
</feature>
<organism evidence="4 5">
    <name type="scientific">Corynebacterium meitnerae</name>
    <dbReference type="NCBI Taxonomy" id="2913498"/>
    <lineage>
        <taxon>Bacteria</taxon>
        <taxon>Bacillati</taxon>
        <taxon>Actinomycetota</taxon>
        <taxon>Actinomycetes</taxon>
        <taxon>Mycobacteriales</taxon>
        <taxon>Corynebacteriaceae</taxon>
        <taxon>Corynebacterium</taxon>
    </lineage>
</organism>
<evidence type="ECO:0000313" key="4">
    <source>
        <dbReference type="EMBL" id="MCZ9293128.1"/>
    </source>
</evidence>
<evidence type="ECO:0000313" key="5">
    <source>
        <dbReference type="Proteomes" id="UP001146468"/>
    </source>
</evidence>
<dbReference type="EMBL" id="JAKMUS010000001">
    <property type="protein sequence ID" value="MCZ9293128.1"/>
    <property type="molecule type" value="Genomic_DNA"/>
</dbReference>
<dbReference type="InterPro" id="IPR014032">
    <property type="entry name" value="Peptidase_A24A_bac"/>
</dbReference>
<dbReference type="EC" id="3.4.23.43" evidence="4"/>
<keyword evidence="5" id="KW-1185">Reference proteome</keyword>
<feature type="transmembrane region" description="Helical" evidence="2">
    <location>
        <begin position="49"/>
        <end position="69"/>
    </location>
</feature>
<evidence type="ECO:0000256" key="2">
    <source>
        <dbReference type="SAM" id="Phobius"/>
    </source>
</evidence>
<keyword evidence="2" id="KW-1133">Transmembrane helix</keyword>